<organism evidence="2 3">
    <name type="scientific">Tsuneonella flava</name>
    <dbReference type="NCBI Taxonomy" id="2055955"/>
    <lineage>
        <taxon>Bacteria</taxon>
        <taxon>Pseudomonadati</taxon>
        <taxon>Pseudomonadota</taxon>
        <taxon>Alphaproteobacteria</taxon>
        <taxon>Sphingomonadales</taxon>
        <taxon>Erythrobacteraceae</taxon>
        <taxon>Tsuneonella</taxon>
    </lineage>
</organism>
<evidence type="ECO:0000313" key="2">
    <source>
        <dbReference type="EMBL" id="QSB43508.1"/>
    </source>
</evidence>
<feature type="compositionally biased region" description="Basic and acidic residues" evidence="1">
    <location>
        <begin position="60"/>
        <end position="74"/>
    </location>
</feature>
<evidence type="ECO:0000256" key="1">
    <source>
        <dbReference type="SAM" id="MobiDB-lite"/>
    </source>
</evidence>
<dbReference type="RefSeq" id="WP_102154404.1">
    <property type="nucleotide sequence ID" value="NZ_CP061510.1"/>
</dbReference>
<proteinExistence type="predicted"/>
<gene>
    <name evidence="2" type="ORF">IDJ81_08900</name>
</gene>
<evidence type="ECO:0008006" key="4">
    <source>
        <dbReference type="Google" id="ProtNLM"/>
    </source>
</evidence>
<protein>
    <recommendedName>
        <fullName evidence="4">Argininosuccinate lyase</fullName>
    </recommendedName>
</protein>
<dbReference type="EMBL" id="CP061510">
    <property type="protein sequence ID" value="QSB43508.1"/>
    <property type="molecule type" value="Genomic_DNA"/>
</dbReference>
<sequence length="81" mass="8665">MRKLATISALAGLALLSGCGQKTDLKPLAKQTLPPAPYGAKSQPDAGQLLTPDAQAAPKRSVELRERSEERQDDPFDLPPQ</sequence>
<name>A0ABX7K5P4_9SPHN</name>
<dbReference type="Proteomes" id="UP000663637">
    <property type="component" value="Chromosome"/>
</dbReference>
<dbReference type="PROSITE" id="PS51257">
    <property type="entry name" value="PROKAR_LIPOPROTEIN"/>
    <property type="match status" value="1"/>
</dbReference>
<accession>A0ABX7K5P4</accession>
<keyword evidence="3" id="KW-1185">Reference proteome</keyword>
<reference evidence="2 3" key="1">
    <citation type="submission" date="2020-09" db="EMBL/GenBank/DDBJ databases">
        <title>Complete genome sequence of altererythrobacter flavus SS-21NJ, isolated from Dongying oil sludge in Shandong province.</title>
        <authorList>
            <person name="Sun S."/>
            <person name="Zhang Z."/>
        </authorList>
    </citation>
    <scope>NUCLEOTIDE SEQUENCE [LARGE SCALE GENOMIC DNA]</scope>
    <source>
        <strain evidence="2 3">SS-21NJ</strain>
    </source>
</reference>
<evidence type="ECO:0000313" key="3">
    <source>
        <dbReference type="Proteomes" id="UP000663637"/>
    </source>
</evidence>
<feature type="region of interest" description="Disordered" evidence="1">
    <location>
        <begin position="27"/>
        <end position="81"/>
    </location>
</feature>